<keyword evidence="1" id="KW-1133">Transmembrane helix</keyword>
<dbReference type="PANTHER" id="PTHR19353">
    <property type="entry name" value="FATTY ACID DESATURASE 2"/>
    <property type="match status" value="1"/>
</dbReference>
<dbReference type="PANTHER" id="PTHR19353:SF73">
    <property type="entry name" value="FATTY ACID DESATURASE"/>
    <property type="match status" value="1"/>
</dbReference>
<organism evidence="3 4">
    <name type="scientific">Litoreibacter ponti</name>
    <dbReference type="NCBI Taxonomy" id="1510457"/>
    <lineage>
        <taxon>Bacteria</taxon>
        <taxon>Pseudomonadati</taxon>
        <taxon>Pseudomonadota</taxon>
        <taxon>Alphaproteobacteria</taxon>
        <taxon>Rhodobacterales</taxon>
        <taxon>Roseobacteraceae</taxon>
        <taxon>Litoreibacter</taxon>
    </lineage>
</organism>
<reference evidence="3 4" key="1">
    <citation type="submission" date="2018-04" db="EMBL/GenBank/DDBJ databases">
        <title>Genomic Encyclopedia of Archaeal and Bacterial Type Strains, Phase II (KMG-II): from individual species to whole genera.</title>
        <authorList>
            <person name="Goeker M."/>
        </authorList>
    </citation>
    <scope>NUCLEOTIDE SEQUENCE [LARGE SCALE GENOMIC DNA]</scope>
    <source>
        <strain evidence="3 4">DSM 100977</strain>
    </source>
</reference>
<dbReference type="EMBL" id="QBKS01000001">
    <property type="protein sequence ID" value="PTX55615.1"/>
    <property type="molecule type" value="Genomic_DNA"/>
</dbReference>
<feature type="domain" description="Fatty acid desaturase" evidence="2">
    <location>
        <begin position="63"/>
        <end position="318"/>
    </location>
</feature>
<evidence type="ECO:0000313" key="4">
    <source>
        <dbReference type="Proteomes" id="UP000243978"/>
    </source>
</evidence>
<gene>
    <name evidence="3" type="ORF">C8N43_0254</name>
</gene>
<dbReference type="Proteomes" id="UP000243978">
    <property type="component" value="Unassembled WGS sequence"/>
</dbReference>
<dbReference type="AlphaFoldDB" id="A0A2T6BHS9"/>
<name>A0A2T6BHS9_9RHOB</name>
<dbReference type="RefSeq" id="WP_107843890.1">
    <property type="nucleotide sequence ID" value="NZ_QBKS01000001.1"/>
</dbReference>
<keyword evidence="1" id="KW-0812">Transmembrane</keyword>
<sequence>MFQDPELPRPTALAADAPAMEWVRHLAKFRDPNTPRSLFELAITLLPFLGIWAAAWAMLQVSTPLAMALALVNGLFLVRLFCIQHDCGHGSFFQNHRVSDWVGRALGVLTITPYDIWRRSHAIHHGAAGNLDDRGFGDIDTLTVAEYQARGWLGRLKYRAYRNPLVLFVLGPAYVFFLEHRLPVGYMKQGAKYWLSSMGTNLGIAVILGAILWFGGWKPLVLIFIPTTLLAACLGVWLFYVQHQFEETHWDHKDDWQLHEAALHGSSHYILPQPLAWFSANIGIHHVHHLYSRIPFYRLPEVLRTHTQLAEANRLTVRESLKTVGLQLWCEQSRRLISFREARLSRKV</sequence>
<keyword evidence="4" id="KW-1185">Reference proteome</keyword>
<keyword evidence="1" id="KW-0472">Membrane</keyword>
<comment type="caution">
    <text evidence="3">The sequence shown here is derived from an EMBL/GenBank/DDBJ whole genome shotgun (WGS) entry which is preliminary data.</text>
</comment>
<evidence type="ECO:0000259" key="2">
    <source>
        <dbReference type="Pfam" id="PF00487"/>
    </source>
</evidence>
<proteinExistence type="predicted"/>
<dbReference type="CDD" id="cd03507">
    <property type="entry name" value="Delta12-FADS-like"/>
    <property type="match status" value="1"/>
</dbReference>
<protein>
    <submittedName>
        <fullName evidence="3">Omega-6 fatty acid desaturase (Delta-12 desaturase)</fullName>
    </submittedName>
</protein>
<feature type="transmembrane region" description="Helical" evidence="1">
    <location>
        <begin position="38"/>
        <end position="59"/>
    </location>
</feature>
<evidence type="ECO:0000313" key="3">
    <source>
        <dbReference type="EMBL" id="PTX55615.1"/>
    </source>
</evidence>
<evidence type="ECO:0000256" key="1">
    <source>
        <dbReference type="SAM" id="Phobius"/>
    </source>
</evidence>
<dbReference type="Pfam" id="PF00487">
    <property type="entry name" value="FA_desaturase"/>
    <property type="match status" value="1"/>
</dbReference>
<dbReference type="InterPro" id="IPR005804">
    <property type="entry name" value="FA_desaturase_dom"/>
</dbReference>
<dbReference type="OrthoDB" id="9769653at2"/>
<feature type="transmembrane region" description="Helical" evidence="1">
    <location>
        <begin position="193"/>
        <end position="214"/>
    </location>
</feature>
<accession>A0A2T6BHS9</accession>
<feature type="transmembrane region" description="Helical" evidence="1">
    <location>
        <begin position="160"/>
        <end position="178"/>
    </location>
</feature>
<dbReference type="InterPro" id="IPR012171">
    <property type="entry name" value="Fatty_acid_desaturase"/>
</dbReference>
<feature type="transmembrane region" description="Helical" evidence="1">
    <location>
        <begin position="221"/>
        <end position="240"/>
    </location>
</feature>
<dbReference type="GO" id="GO:0016020">
    <property type="term" value="C:membrane"/>
    <property type="evidence" value="ECO:0007669"/>
    <property type="project" value="TreeGrafter"/>
</dbReference>
<dbReference type="GO" id="GO:0006629">
    <property type="term" value="P:lipid metabolic process"/>
    <property type="evidence" value="ECO:0007669"/>
    <property type="project" value="InterPro"/>
</dbReference>
<dbReference type="GO" id="GO:0016717">
    <property type="term" value="F:oxidoreductase activity, acting on paired donors, with oxidation of a pair of donors resulting in the reduction of molecular oxygen to two molecules of water"/>
    <property type="evidence" value="ECO:0007669"/>
    <property type="project" value="TreeGrafter"/>
</dbReference>
<feature type="transmembrane region" description="Helical" evidence="1">
    <location>
        <begin position="65"/>
        <end position="82"/>
    </location>
</feature>